<gene>
    <name evidence="1" type="ORF">Tchl_3210</name>
</gene>
<dbReference type="AlphaFoldDB" id="A0A1L6FGK5"/>
<accession>A0A1L6FGK5</accession>
<protein>
    <submittedName>
        <fullName evidence="1">Uncharacterized protein</fullName>
    </submittedName>
</protein>
<proteinExistence type="predicted"/>
<sequence length="122" mass="12227">MAAALHQFGERVAHLLQLADAGFDQPDLGLGGGAGALTVGVGVERQQAVDFLERETELLGAADRPQAGEFGRAVGTVGAARGGRLGEQAAALIVADGLDADPGGPGQGADGERRCDILVHGC</sequence>
<dbReference type="Proteomes" id="UP000185739">
    <property type="component" value="Chromosome"/>
</dbReference>
<name>A0A1L6FGK5_9RHOO</name>
<evidence type="ECO:0000313" key="1">
    <source>
        <dbReference type="EMBL" id="APR06017.1"/>
    </source>
</evidence>
<reference evidence="1 2" key="1">
    <citation type="submission" date="2016-12" db="EMBL/GenBank/DDBJ databases">
        <title>Complete genome sequence of Thauera chlorobenzoica, a Betaproteobacterium degrading haloaromatics anaerobically to CO2 and halides.</title>
        <authorList>
            <person name="Goris T."/>
            <person name="Mergelsberg M."/>
            <person name="Boll M."/>
        </authorList>
    </citation>
    <scope>NUCLEOTIDE SEQUENCE [LARGE SCALE GENOMIC DNA]</scope>
    <source>
        <strain evidence="1 2">3CB1</strain>
    </source>
</reference>
<dbReference type="STRING" id="96773.Tchl_3210"/>
<keyword evidence="2" id="KW-1185">Reference proteome</keyword>
<dbReference type="EMBL" id="CP018839">
    <property type="protein sequence ID" value="APR06017.1"/>
    <property type="molecule type" value="Genomic_DNA"/>
</dbReference>
<dbReference type="KEGG" id="tcl:Tchl_3210"/>
<organism evidence="1 2">
    <name type="scientific">Thauera chlorobenzoica</name>
    <dbReference type="NCBI Taxonomy" id="96773"/>
    <lineage>
        <taxon>Bacteria</taxon>
        <taxon>Pseudomonadati</taxon>
        <taxon>Pseudomonadota</taxon>
        <taxon>Betaproteobacteria</taxon>
        <taxon>Rhodocyclales</taxon>
        <taxon>Zoogloeaceae</taxon>
        <taxon>Thauera</taxon>
    </lineage>
</organism>
<dbReference type="AntiFam" id="ANF00227">
    <property type="entry name" value="Shadow ORF (opposite hmrR)"/>
</dbReference>
<evidence type="ECO:0000313" key="2">
    <source>
        <dbReference type="Proteomes" id="UP000185739"/>
    </source>
</evidence>